<evidence type="ECO:0000313" key="3">
    <source>
        <dbReference type="Proteomes" id="UP001211907"/>
    </source>
</evidence>
<dbReference type="Pfam" id="PF25758">
    <property type="entry name" value="TPR_IPO11"/>
    <property type="match status" value="1"/>
</dbReference>
<comment type="caution">
    <text evidence="2">The sequence shown here is derived from an EMBL/GenBank/DDBJ whole genome shotgun (WGS) entry which is preliminary data.</text>
</comment>
<dbReference type="GO" id="GO:0006606">
    <property type="term" value="P:protein import into nucleus"/>
    <property type="evidence" value="ECO:0007669"/>
    <property type="project" value="TreeGrafter"/>
</dbReference>
<dbReference type="InterPro" id="IPR011989">
    <property type="entry name" value="ARM-like"/>
</dbReference>
<feature type="domain" description="Importin-7/11-like TPR repeats" evidence="1">
    <location>
        <begin position="95"/>
        <end position="455"/>
    </location>
</feature>
<sequence length="456" mass="51039">MVVRLSSISTLRVVLDEGLLTDAELFQPFVESCVQVLVDIIVEAEEFDTKVIGLQTLKGIIYMMGQKIAPYASKITEQLPRLWESSYDQIMFRTSILLVLSTLVQALKEQSIMLHPLVLPAIQNTLLGSDITQQMHFLEDSIDLWVVTLQNSVNLTPELISLYSCLVDLIELGSADHLKIVLRLLESYFILDAGTFAQHPASIQLFSKIAEYLGELKLEATKHIARTLTMVVRTGLQSNNLIAIQRLFVESNLLTTLFTEILQSRSKGVVDHVVADFTTIICLFLVWDSTFIINYLKEFGVVVAGKGSSVLPECLDAWIRVYDAMTYPKQRKALAMALVTLLSTANPDALAKLQDILGTLSGVIIEIHDMNAEDARLHWYESIRSSSHSLSDDDEESPDRKRRAMLETQDPIVTIDLVPFVKEKLGACETAVGTETWNFSLQNIDGDVANEFFKLL</sequence>
<dbReference type="GO" id="GO:0005829">
    <property type="term" value="C:cytosol"/>
    <property type="evidence" value="ECO:0007669"/>
    <property type="project" value="TreeGrafter"/>
</dbReference>
<organism evidence="2 3">
    <name type="scientific">Physocladia obscura</name>
    <dbReference type="NCBI Taxonomy" id="109957"/>
    <lineage>
        <taxon>Eukaryota</taxon>
        <taxon>Fungi</taxon>
        <taxon>Fungi incertae sedis</taxon>
        <taxon>Chytridiomycota</taxon>
        <taxon>Chytridiomycota incertae sedis</taxon>
        <taxon>Chytridiomycetes</taxon>
        <taxon>Chytridiales</taxon>
        <taxon>Chytriomycetaceae</taxon>
        <taxon>Physocladia</taxon>
    </lineage>
</organism>
<dbReference type="PANTHER" id="PTHR10997">
    <property type="entry name" value="IMPORTIN-7, 8, 11"/>
    <property type="match status" value="1"/>
</dbReference>
<dbReference type="AlphaFoldDB" id="A0AAD5X9Z3"/>
<dbReference type="Proteomes" id="UP001211907">
    <property type="component" value="Unassembled WGS sequence"/>
</dbReference>
<dbReference type="InterPro" id="IPR016024">
    <property type="entry name" value="ARM-type_fold"/>
</dbReference>
<dbReference type="SUPFAM" id="SSF48371">
    <property type="entry name" value="ARM repeat"/>
    <property type="match status" value="1"/>
</dbReference>
<protein>
    <submittedName>
        <fullName evidence="2">Importin-11</fullName>
    </submittedName>
</protein>
<evidence type="ECO:0000259" key="1">
    <source>
        <dbReference type="Pfam" id="PF25758"/>
    </source>
</evidence>
<reference evidence="2" key="1">
    <citation type="submission" date="2020-05" db="EMBL/GenBank/DDBJ databases">
        <title>Phylogenomic resolution of chytrid fungi.</title>
        <authorList>
            <person name="Stajich J.E."/>
            <person name="Amses K."/>
            <person name="Simmons R."/>
            <person name="Seto K."/>
            <person name="Myers J."/>
            <person name="Bonds A."/>
            <person name="Quandt C.A."/>
            <person name="Barry K."/>
            <person name="Liu P."/>
            <person name="Grigoriev I."/>
            <person name="Longcore J.E."/>
            <person name="James T.Y."/>
        </authorList>
    </citation>
    <scope>NUCLEOTIDE SEQUENCE</scope>
    <source>
        <strain evidence="2">JEL0513</strain>
    </source>
</reference>
<dbReference type="GO" id="GO:0005635">
    <property type="term" value="C:nuclear envelope"/>
    <property type="evidence" value="ECO:0007669"/>
    <property type="project" value="TreeGrafter"/>
</dbReference>
<dbReference type="InterPro" id="IPR058669">
    <property type="entry name" value="TPR_IPO7/11-like"/>
</dbReference>
<keyword evidence="3" id="KW-1185">Reference proteome</keyword>
<dbReference type="Gene3D" id="1.25.10.10">
    <property type="entry name" value="Leucine-rich Repeat Variant"/>
    <property type="match status" value="1"/>
</dbReference>
<accession>A0AAD5X9Z3</accession>
<proteinExistence type="predicted"/>
<name>A0AAD5X9Z3_9FUNG</name>
<evidence type="ECO:0000313" key="2">
    <source>
        <dbReference type="EMBL" id="KAJ3102891.1"/>
    </source>
</evidence>
<gene>
    <name evidence="2" type="primary">IPO11</name>
    <name evidence="2" type="ORF">HK100_004296</name>
</gene>
<dbReference type="EMBL" id="JADGJH010002137">
    <property type="protein sequence ID" value="KAJ3102891.1"/>
    <property type="molecule type" value="Genomic_DNA"/>
</dbReference>
<dbReference type="PANTHER" id="PTHR10997:SF7">
    <property type="entry name" value="IMPORTIN-11"/>
    <property type="match status" value="1"/>
</dbReference>